<protein>
    <recommendedName>
        <fullName evidence="14">cholesterol 7-desaturase</fullName>
        <ecNumber evidence="14">1.14.19.21</ecNumber>
    </recommendedName>
</protein>
<organism evidence="18 19">
    <name type="scientific">Edaphosphingomonas laterariae</name>
    <dbReference type="NCBI Taxonomy" id="861865"/>
    <lineage>
        <taxon>Bacteria</taxon>
        <taxon>Pseudomonadati</taxon>
        <taxon>Pseudomonadota</taxon>
        <taxon>Alphaproteobacteria</taxon>
        <taxon>Sphingomonadales</taxon>
        <taxon>Rhizorhabdaceae</taxon>
        <taxon>Edaphosphingomonas</taxon>
    </lineage>
</organism>
<evidence type="ECO:0000256" key="1">
    <source>
        <dbReference type="ARBA" id="ARBA00001962"/>
    </source>
</evidence>
<dbReference type="InterPro" id="IPR017941">
    <property type="entry name" value="Rieske_2Fe-2S"/>
</dbReference>
<evidence type="ECO:0000313" key="19">
    <source>
        <dbReference type="Proteomes" id="UP000198281"/>
    </source>
</evidence>
<dbReference type="PROSITE" id="PS51296">
    <property type="entry name" value="RIESKE"/>
    <property type="match status" value="1"/>
</dbReference>
<keyword evidence="7" id="KW-1133">Transmembrane helix</keyword>
<keyword evidence="4" id="KW-0812">Transmembrane</keyword>
<dbReference type="CDD" id="cd03469">
    <property type="entry name" value="Rieske_RO_Alpha_N"/>
    <property type="match status" value="1"/>
</dbReference>
<comment type="subcellular location">
    <subcellularLocation>
        <location evidence="2">Membrane</location>
    </subcellularLocation>
</comment>
<dbReference type="InterPro" id="IPR050584">
    <property type="entry name" value="Cholesterol_7-desaturase"/>
</dbReference>
<dbReference type="Gene3D" id="3.90.380.10">
    <property type="entry name" value="Naphthalene 1,2-dioxygenase Alpha Subunit, Chain A, domain 1"/>
    <property type="match status" value="1"/>
</dbReference>
<dbReference type="OrthoDB" id="9800776at2"/>
<dbReference type="EC" id="1.14.19.21" evidence="14"/>
<dbReference type="GO" id="GO:0005737">
    <property type="term" value="C:cytoplasm"/>
    <property type="evidence" value="ECO:0007669"/>
    <property type="project" value="TreeGrafter"/>
</dbReference>
<keyword evidence="5" id="KW-0001">2Fe-2S</keyword>
<comment type="cofactor">
    <cofactor evidence="1">
        <name>Fe cation</name>
        <dbReference type="ChEBI" id="CHEBI:24875"/>
    </cofactor>
</comment>
<evidence type="ECO:0000256" key="15">
    <source>
        <dbReference type="ARBA" id="ARBA00047853"/>
    </source>
</evidence>
<dbReference type="InterPro" id="IPR036922">
    <property type="entry name" value="Rieske_2Fe-2S_sf"/>
</dbReference>
<dbReference type="Gene3D" id="2.102.10.10">
    <property type="entry name" value="Rieske [2Fe-2S] iron-sulphur domain"/>
    <property type="match status" value="1"/>
</dbReference>
<proteinExistence type="inferred from homology"/>
<dbReference type="InterPro" id="IPR045605">
    <property type="entry name" value="KshA-like_C"/>
</dbReference>
<evidence type="ECO:0000256" key="16">
    <source>
        <dbReference type="ARBA" id="ARBA00049548"/>
    </source>
</evidence>
<comment type="similarity">
    <text evidence="13">Belongs to the cholesterol 7-desaturase family.</text>
</comment>
<keyword evidence="8" id="KW-0560">Oxidoreductase</keyword>
<keyword evidence="11" id="KW-0472">Membrane</keyword>
<reference evidence="19" key="1">
    <citation type="submission" date="2017-06" db="EMBL/GenBank/DDBJ databases">
        <authorList>
            <person name="Varghese N."/>
            <person name="Submissions S."/>
        </authorList>
    </citation>
    <scope>NUCLEOTIDE SEQUENCE [LARGE SCALE GENOMIC DNA]</scope>
    <source>
        <strain evidence="19">LNB2</strain>
    </source>
</reference>
<dbReference type="EMBL" id="FZOS01000005">
    <property type="protein sequence ID" value="SNS39292.1"/>
    <property type="molecule type" value="Genomic_DNA"/>
</dbReference>
<feature type="domain" description="Rieske" evidence="17">
    <location>
        <begin position="27"/>
        <end position="134"/>
    </location>
</feature>
<dbReference type="SUPFAM" id="SSF50022">
    <property type="entry name" value="ISP domain"/>
    <property type="match status" value="1"/>
</dbReference>
<sequence length="333" mass="37389">MNEMTTIERIQTGDELERCPFPIPIGWFAVALSDELKPGELRNLHVFGREWVLFRGEDGKAGLADPYCPHLGAHLGHGGEVVGNTIRCPFHHWEFDAEGWCKKIPYAKVMPGIARKKPVLKTLPIEERYGAVFAWYHPNGDEPSFPLPDAPELEADGYVPVRRGQWNIGTMIQEIGENGVDNAHLKFLHKAPIIPPVEARPDGHKFHTNIGQGYIVGESHGPGIAIQRFNNQGVTMLMFAMSTPIDTEMTLTRMAFTFLDHPEGSKERGIAEHLYQHSIGAADGEDSAGFESVDLIVWDNKKYRPQPLLCDGDGPILMWRKWFSQFYAEPVKP</sequence>
<evidence type="ECO:0000256" key="10">
    <source>
        <dbReference type="ARBA" id="ARBA00023014"/>
    </source>
</evidence>
<dbReference type="RefSeq" id="WP_089218901.1">
    <property type="nucleotide sequence ID" value="NZ_FZOS01000005.1"/>
</dbReference>
<evidence type="ECO:0000256" key="4">
    <source>
        <dbReference type="ARBA" id="ARBA00022692"/>
    </source>
</evidence>
<dbReference type="Proteomes" id="UP000198281">
    <property type="component" value="Unassembled WGS sequence"/>
</dbReference>
<dbReference type="GO" id="GO:0170056">
    <property type="term" value="F:cholesterol 7-desaturase [NAD(P)H] activity"/>
    <property type="evidence" value="ECO:0007669"/>
    <property type="project" value="UniProtKB-EC"/>
</dbReference>
<comment type="pathway">
    <text evidence="3">Hormone biosynthesis.</text>
</comment>
<accession>A0A239E5T8</accession>
<keyword evidence="19" id="KW-1185">Reference proteome</keyword>
<dbReference type="PANTHER" id="PTHR21266:SF32">
    <property type="entry name" value="CHOLESTEROL 7-DESATURASE NVD"/>
    <property type="match status" value="1"/>
</dbReference>
<evidence type="ECO:0000256" key="3">
    <source>
        <dbReference type="ARBA" id="ARBA00004972"/>
    </source>
</evidence>
<keyword evidence="10" id="KW-0411">Iron-sulfur</keyword>
<dbReference type="GO" id="GO:0046872">
    <property type="term" value="F:metal ion binding"/>
    <property type="evidence" value="ECO:0007669"/>
    <property type="project" value="UniProtKB-KW"/>
</dbReference>
<dbReference type="AlphaFoldDB" id="A0A239E5T8"/>
<evidence type="ECO:0000256" key="14">
    <source>
        <dbReference type="ARBA" id="ARBA00026095"/>
    </source>
</evidence>
<comment type="catalytic activity">
    <reaction evidence="16">
        <text>cholesterol + NADPH + O2 + H(+) = 7-dehydrocholesterol + NADP(+) + 2 H2O</text>
        <dbReference type="Rhea" id="RHEA:45024"/>
        <dbReference type="ChEBI" id="CHEBI:15377"/>
        <dbReference type="ChEBI" id="CHEBI:15378"/>
        <dbReference type="ChEBI" id="CHEBI:15379"/>
        <dbReference type="ChEBI" id="CHEBI:16113"/>
        <dbReference type="ChEBI" id="CHEBI:17759"/>
        <dbReference type="ChEBI" id="CHEBI:57783"/>
        <dbReference type="ChEBI" id="CHEBI:58349"/>
        <dbReference type="EC" id="1.14.19.21"/>
    </reaction>
    <physiologicalReaction direction="left-to-right" evidence="16">
        <dbReference type="Rhea" id="RHEA:45025"/>
    </physiologicalReaction>
</comment>
<dbReference type="Pfam" id="PF00355">
    <property type="entry name" value="Rieske"/>
    <property type="match status" value="1"/>
</dbReference>
<evidence type="ECO:0000256" key="8">
    <source>
        <dbReference type="ARBA" id="ARBA00023002"/>
    </source>
</evidence>
<evidence type="ECO:0000256" key="11">
    <source>
        <dbReference type="ARBA" id="ARBA00023136"/>
    </source>
</evidence>
<dbReference type="Pfam" id="PF19298">
    <property type="entry name" value="KshA_C"/>
    <property type="match status" value="1"/>
</dbReference>
<evidence type="ECO:0000256" key="12">
    <source>
        <dbReference type="ARBA" id="ARBA00025712"/>
    </source>
</evidence>
<evidence type="ECO:0000256" key="7">
    <source>
        <dbReference type="ARBA" id="ARBA00022989"/>
    </source>
</evidence>
<dbReference type="GO" id="GO:0051537">
    <property type="term" value="F:2 iron, 2 sulfur cluster binding"/>
    <property type="evidence" value="ECO:0007669"/>
    <property type="project" value="UniProtKB-KW"/>
</dbReference>
<dbReference type="GO" id="GO:0008203">
    <property type="term" value="P:cholesterol metabolic process"/>
    <property type="evidence" value="ECO:0007669"/>
    <property type="project" value="InterPro"/>
</dbReference>
<gene>
    <name evidence="18" type="ORF">SAMN06295912_105194</name>
</gene>
<keyword evidence="6" id="KW-0479">Metal-binding</keyword>
<dbReference type="PANTHER" id="PTHR21266">
    <property type="entry name" value="IRON-SULFUR DOMAIN CONTAINING PROTEIN"/>
    <property type="match status" value="1"/>
</dbReference>
<name>A0A239E5T8_9SPHN</name>
<comment type="pathway">
    <text evidence="12">Steroid hormone biosynthesis; dafachronic acid biosynthesis.</text>
</comment>
<evidence type="ECO:0000256" key="2">
    <source>
        <dbReference type="ARBA" id="ARBA00004370"/>
    </source>
</evidence>
<dbReference type="SUPFAM" id="SSF55961">
    <property type="entry name" value="Bet v1-like"/>
    <property type="match status" value="1"/>
</dbReference>
<keyword evidence="9" id="KW-0408">Iron</keyword>
<evidence type="ECO:0000256" key="6">
    <source>
        <dbReference type="ARBA" id="ARBA00022723"/>
    </source>
</evidence>
<comment type="catalytic activity">
    <reaction evidence="15">
        <text>cholesterol + NADH + O2 + H(+) = 7-dehydrocholesterol + NAD(+) + 2 H2O</text>
        <dbReference type="Rhea" id="RHEA:51644"/>
        <dbReference type="ChEBI" id="CHEBI:15377"/>
        <dbReference type="ChEBI" id="CHEBI:15378"/>
        <dbReference type="ChEBI" id="CHEBI:15379"/>
        <dbReference type="ChEBI" id="CHEBI:16113"/>
        <dbReference type="ChEBI" id="CHEBI:17759"/>
        <dbReference type="ChEBI" id="CHEBI:57540"/>
        <dbReference type="ChEBI" id="CHEBI:57945"/>
        <dbReference type="EC" id="1.14.19.21"/>
    </reaction>
    <physiologicalReaction direction="left-to-right" evidence="15">
        <dbReference type="Rhea" id="RHEA:51645"/>
    </physiologicalReaction>
</comment>
<dbReference type="GO" id="GO:0016020">
    <property type="term" value="C:membrane"/>
    <property type="evidence" value="ECO:0007669"/>
    <property type="project" value="UniProtKB-SubCell"/>
</dbReference>
<evidence type="ECO:0000256" key="9">
    <source>
        <dbReference type="ARBA" id="ARBA00023004"/>
    </source>
</evidence>
<evidence type="ECO:0000259" key="17">
    <source>
        <dbReference type="PROSITE" id="PS51296"/>
    </source>
</evidence>
<evidence type="ECO:0000313" key="18">
    <source>
        <dbReference type="EMBL" id="SNS39292.1"/>
    </source>
</evidence>
<evidence type="ECO:0000256" key="5">
    <source>
        <dbReference type="ARBA" id="ARBA00022714"/>
    </source>
</evidence>
<evidence type="ECO:0000256" key="13">
    <source>
        <dbReference type="ARBA" id="ARBA00025729"/>
    </source>
</evidence>